<dbReference type="GO" id="GO:0071555">
    <property type="term" value="P:cell wall organization"/>
    <property type="evidence" value="ECO:0007669"/>
    <property type="project" value="UniProtKB-UniRule"/>
</dbReference>
<feature type="active site" description="Nucleophile" evidence="7">
    <location>
        <position position="423"/>
    </location>
</feature>
<dbReference type="PROSITE" id="PS52029">
    <property type="entry name" value="LD_TPASE"/>
    <property type="match status" value="1"/>
</dbReference>
<evidence type="ECO:0000256" key="2">
    <source>
        <dbReference type="ARBA" id="ARBA00005992"/>
    </source>
</evidence>
<dbReference type="GO" id="GO:0071972">
    <property type="term" value="F:peptidoglycan L,D-transpeptidase activity"/>
    <property type="evidence" value="ECO:0007669"/>
    <property type="project" value="TreeGrafter"/>
</dbReference>
<evidence type="ECO:0000259" key="11">
    <source>
        <dbReference type="PROSITE" id="PS52029"/>
    </source>
</evidence>
<reference evidence="12 13" key="1">
    <citation type="submission" date="2019-02" db="EMBL/GenBank/DDBJ databases">
        <title>Deep-cultivation of Planctomycetes and their phenomic and genomic characterization uncovers novel biology.</title>
        <authorList>
            <person name="Wiegand S."/>
            <person name="Jogler M."/>
            <person name="Boedeker C."/>
            <person name="Pinto D."/>
            <person name="Vollmers J."/>
            <person name="Rivas-Marin E."/>
            <person name="Kohn T."/>
            <person name="Peeters S.H."/>
            <person name="Heuer A."/>
            <person name="Rast P."/>
            <person name="Oberbeckmann S."/>
            <person name="Bunk B."/>
            <person name="Jeske O."/>
            <person name="Meyerdierks A."/>
            <person name="Storesund J.E."/>
            <person name="Kallscheuer N."/>
            <person name="Luecker S."/>
            <person name="Lage O.M."/>
            <person name="Pohl T."/>
            <person name="Merkel B.J."/>
            <person name="Hornburger P."/>
            <person name="Mueller R.-W."/>
            <person name="Bruemmer F."/>
            <person name="Labrenz M."/>
            <person name="Spormann A.M."/>
            <person name="Op Den Camp H."/>
            <person name="Overmann J."/>
            <person name="Amann R."/>
            <person name="Jetten M.S.M."/>
            <person name="Mascher T."/>
            <person name="Medema M.H."/>
            <person name="Devos D.P."/>
            <person name="Kaster A.-K."/>
            <person name="Ovreas L."/>
            <person name="Rohde M."/>
            <person name="Galperin M.Y."/>
            <person name="Jogler C."/>
        </authorList>
    </citation>
    <scope>NUCLEOTIDE SEQUENCE [LARGE SCALE GENOMIC DNA]</scope>
    <source>
        <strain evidence="12 13">Q31b</strain>
    </source>
</reference>
<dbReference type="InterPro" id="IPR036779">
    <property type="entry name" value="LysM_dom_sf"/>
</dbReference>
<evidence type="ECO:0000256" key="3">
    <source>
        <dbReference type="ARBA" id="ARBA00022679"/>
    </source>
</evidence>
<keyword evidence="5 7" id="KW-0573">Peptidoglycan synthesis</keyword>
<dbReference type="GO" id="GO:0018104">
    <property type="term" value="P:peptidoglycan-protein cross-linking"/>
    <property type="evidence" value="ECO:0007669"/>
    <property type="project" value="TreeGrafter"/>
</dbReference>
<dbReference type="GO" id="GO:0005576">
    <property type="term" value="C:extracellular region"/>
    <property type="evidence" value="ECO:0007669"/>
    <property type="project" value="TreeGrafter"/>
</dbReference>
<feature type="domain" description="LysM" evidence="10">
    <location>
        <begin position="281"/>
        <end position="325"/>
    </location>
</feature>
<evidence type="ECO:0000256" key="1">
    <source>
        <dbReference type="ARBA" id="ARBA00004752"/>
    </source>
</evidence>
<evidence type="ECO:0000256" key="8">
    <source>
        <dbReference type="SAM" id="MobiDB-lite"/>
    </source>
</evidence>
<dbReference type="InterPro" id="IPR018392">
    <property type="entry name" value="LysM"/>
</dbReference>
<feature type="region of interest" description="Disordered" evidence="8">
    <location>
        <begin position="101"/>
        <end position="187"/>
    </location>
</feature>
<feature type="signal peptide" evidence="9">
    <location>
        <begin position="1"/>
        <end position="19"/>
    </location>
</feature>
<comment type="caution">
    <text evidence="12">The sequence shown here is derived from an EMBL/GenBank/DDBJ whole genome shotgun (WGS) entry which is preliminary data.</text>
</comment>
<dbReference type="Gene3D" id="2.40.440.10">
    <property type="entry name" value="L,D-transpeptidase catalytic domain-like"/>
    <property type="match status" value="1"/>
</dbReference>
<comment type="similarity">
    <text evidence="2">Belongs to the YkuD family.</text>
</comment>
<keyword evidence="9" id="KW-0732">Signal</keyword>
<evidence type="ECO:0000256" key="9">
    <source>
        <dbReference type="SAM" id="SignalP"/>
    </source>
</evidence>
<feature type="domain" description="L,D-TPase catalytic" evidence="11">
    <location>
        <begin position="330"/>
        <end position="447"/>
    </location>
</feature>
<protein>
    <submittedName>
        <fullName evidence="12">Putative L,D-transpeptidase YkuD</fullName>
        <ecNumber evidence="12">2.-.-.-</ecNumber>
    </submittedName>
</protein>
<dbReference type="Pfam" id="PF01476">
    <property type="entry name" value="LysM"/>
    <property type="match status" value="1"/>
</dbReference>
<dbReference type="Proteomes" id="UP000315471">
    <property type="component" value="Unassembled WGS sequence"/>
</dbReference>
<organism evidence="12 13">
    <name type="scientific">Novipirellula aureliae</name>
    <dbReference type="NCBI Taxonomy" id="2527966"/>
    <lineage>
        <taxon>Bacteria</taxon>
        <taxon>Pseudomonadati</taxon>
        <taxon>Planctomycetota</taxon>
        <taxon>Planctomycetia</taxon>
        <taxon>Pirellulales</taxon>
        <taxon>Pirellulaceae</taxon>
        <taxon>Novipirellula</taxon>
    </lineage>
</organism>
<evidence type="ECO:0000313" key="12">
    <source>
        <dbReference type="EMBL" id="TWU41383.1"/>
    </source>
</evidence>
<feature type="active site" description="Proton donor/acceptor" evidence="7">
    <location>
        <position position="410"/>
    </location>
</feature>
<accession>A0A5C6DVI1</accession>
<dbReference type="InterPro" id="IPR005490">
    <property type="entry name" value="LD_TPept_cat_dom"/>
</dbReference>
<dbReference type="SUPFAM" id="SSF141523">
    <property type="entry name" value="L,D-transpeptidase catalytic domain-like"/>
    <property type="match status" value="1"/>
</dbReference>
<dbReference type="GO" id="GO:0008360">
    <property type="term" value="P:regulation of cell shape"/>
    <property type="evidence" value="ECO:0007669"/>
    <property type="project" value="UniProtKB-UniRule"/>
</dbReference>
<evidence type="ECO:0000256" key="7">
    <source>
        <dbReference type="PROSITE-ProRule" id="PRU01373"/>
    </source>
</evidence>
<feature type="compositionally biased region" description="Polar residues" evidence="8">
    <location>
        <begin position="102"/>
        <end position="114"/>
    </location>
</feature>
<dbReference type="InterPro" id="IPR050979">
    <property type="entry name" value="LD-transpeptidase"/>
</dbReference>
<comment type="pathway">
    <text evidence="1 7">Cell wall biogenesis; peptidoglycan biosynthesis.</text>
</comment>
<evidence type="ECO:0000313" key="13">
    <source>
        <dbReference type="Proteomes" id="UP000315471"/>
    </source>
</evidence>
<name>A0A5C6DVI1_9BACT</name>
<dbReference type="Pfam" id="PF03734">
    <property type="entry name" value="YkuD"/>
    <property type="match status" value="1"/>
</dbReference>
<evidence type="ECO:0000259" key="10">
    <source>
        <dbReference type="PROSITE" id="PS51782"/>
    </source>
</evidence>
<dbReference type="EMBL" id="SJPY01000004">
    <property type="protein sequence ID" value="TWU41383.1"/>
    <property type="molecule type" value="Genomic_DNA"/>
</dbReference>
<feature type="chain" id="PRO_5022693701" evidence="9">
    <location>
        <begin position="20"/>
        <end position="448"/>
    </location>
</feature>
<gene>
    <name evidence="12" type="primary">ykuD</name>
    <name evidence="12" type="ORF">Q31b_28270</name>
</gene>
<sequence length="448" mass="47895" precursor="true">MQTVKTAAIVVLLMTVMYAAYTSLTTPPDSLPPEISKLVIDEGGFDIESGLPDSLAALDVDPGTPQPSTFADSEEIPTFGASFDDSIESSTETYTFDEGVSAQLSDAEQGSDLTVRQPGEEENRPRASVQASLASATSRSGSTPTGTSTPIEYPSTGMSFELPMPDAPDGSNGDPIGIDSTPMANLPPVDIEQEQSSVERSNPSDSALAEQVSAKPNRGLANAIQTADAQYAADQRKEALATLSLFYNTPNLSQTERSEMLGRLDALAAEVIYSKQHLLEQPYRVGHHETLMQIAVRYEVPWQLLANINGVDDPITVLPGTELKVVRGPFRAEVNLSTQELTLFLGDLYAGRFPIAVGNDPTPKAGTFTIQDKQAERTFYDANGNSVPAGDPNNPYGTLWLDLGSQLCIHGSPYATKPTPHGCISVASDYADDLYGILTQGSSVTIRR</sequence>
<keyword evidence="3 12" id="KW-0808">Transferase</keyword>
<dbReference type="InterPro" id="IPR038063">
    <property type="entry name" value="Transpep_catalytic_dom"/>
</dbReference>
<evidence type="ECO:0000256" key="4">
    <source>
        <dbReference type="ARBA" id="ARBA00022960"/>
    </source>
</evidence>
<dbReference type="UniPathway" id="UPA00219"/>
<feature type="compositionally biased region" description="Low complexity" evidence="8">
    <location>
        <begin position="134"/>
        <end position="150"/>
    </location>
</feature>
<dbReference type="Gene3D" id="3.10.350.10">
    <property type="entry name" value="LysM domain"/>
    <property type="match status" value="1"/>
</dbReference>
<dbReference type="AlphaFoldDB" id="A0A5C6DVI1"/>
<evidence type="ECO:0000256" key="5">
    <source>
        <dbReference type="ARBA" id="ARBA00022984"/>
    </source>
</evidence>
<keyword evidence="4 7" id="KW-0133">Cell shape</keyword>
<dbReference type="EC" id="2.-.-.-" evidence="12"/>
<keyword evidence="6 7" id="KW-0961">Cell wall biogenesis/degradation</keyword>
<keyword evidence="13" id="KW-1185">Reference proteome</keyword>
<dbReference type="GO" id="GO:0016740">
    <property type="term" value="F:transferase activity"/>
    <property type="evidence" value="ECO:0007669"/>
    <property type="project" value="UniProtKB-KW"/>
</dbReference>
<dbReference type="PROSITE" id="PS51782">
    <property type="entry name" value="LYSM"/>
    <property type="match status" value="1"/>
</dbReference>
<dbReference type="PANTHER" id="PTHR30582">
    <property type="entry name" value="L,D-TRANSPEPTIDASE"/>
    <property type="match status" value="1"/>
</dbReference>
<dbReference type="CDD" id="cd16913">
    <property type="entry name" value="YkuD_like"/>
    <property type="match status" value="1"/>
</dbReference>
<dbReference type="RefSeq" id="WP_231617551.1">
    <property type="nucleotide sequence ID" value="NZ_SJPY01000004.1"/>
</dbReference>
<dbReference type="CDD" id="cd00118">
    <property type="entry name" value="LysM"/>
    <property type="match status" value="1"/>
</dbReference>
<dbReference type="SUPFAM" id="SSF54106">
    <property type="entry name" value="LysM domain"/>
    <property type="match status" value="1"/>
</dbReference>
<proteinExistence type="inferred from homology"/>
<evidence type="ECO:0000256" key="6">
    <source>
        <dbReference type="ARBA" id="ARBA00023316"/>
    </source>
</evidence>